<dbReference type="PANTHER" id="PTHR36790">
    <property type="entry name" value="MYELIN TRANSCRIPTION FACTOR"/>
    <property type="match status" value="1"/>
</dbReference>
<evidence type="ECO:0000313" key="2">
    <source>
        <dbReference type="EMBL" id="KAK9986314.1"/>
    </source>
</evidence>
<organism evidence="2 3">
    <name type="scientific">Lithocarpus litseifolius</name>
    <dbReference type="NCBI Taxonomy" id="425828"/>
    <lineage>
        <taxon>Eukaryota</taxon>
        <taxon>Viridiplantae</taxon>
        <taxon>Streptophyta</taxon>
        <taxon>Embryophyta</taxon>
        <taxon>Tracheophyta</taxon>
        <taxon>Spermatophyta</taxon>
        <taxon>Magnoliopsida</taxon>
        <taxon>eudicotyledons</taxon>
        <taxon>Gunneridae</taxon>
        <taxon>Pentapetalae</taxon>
        <taxon>rosids</taxon>
        <taxon>fabids</taxon>
        <taxon>Fagales</taxon>
        <taxon>Fagaceae</taxon>
        <taxon>Lithocarpus</taxon>
    </lineage>
</organism>
<evidence type="ECO:0000313" key="3">
    <source>
        <dbReference type="Proteomes" id="UP001459277"/>
    </source>
</evidence>
<keyword evidence="3" id="KW-1185">Reference proteome</keyword>
<feature type="compositionally biased region" description="Polar residues" evidence="1">
    <location>
        <begin position="24"/>
        <end position="46"/>
    </location>
</feature>
<comment type="caution">
    <text evidence="2">The sequence shown here is derived from an EMBL/GenBank/DDBJ whole genome shotgun (WGS) entry which is preliminary data.</text>
</comment>
<proteinExistence type="predicted"/>
<accession>A0AAW2BNC6</accession>
<gene>
    <name evidence="2" type="ORF">SO802_031265</name>
</gene>
<feature type="region of interest" description="Disordered" evidence="1">
    <location>
        <begin position="1"/>
        <end position="46"/>
    </location>
</feature>
<evidence type="ECO:0000256" key="1">
    <source>
        <dbReference type="SAM" id="MobiDB-lite"/>
    </source>
</evidence>
<evidence type="ECO:0008006" key="4">
    <source>
        <dbReference type="Google" id="ProtNLM"/>
    </source>
</evidence>
<dbReference type="Proteomes" id="UP001459277">
    <property type="component" value="Unassembled WGS sequence"/>
</dbReference>
<sequence length="210" mass="23990">MPTPRFPVAGDHKLRPKSGRTPLQLLNSPANHVTDSSSHTKPAKQTQIEICIADQSNKENIRRQICSTPPPSAAPTKIESLDASLAEELSAIRKKMERLRWDRERTEKMLRERDLMLEMKMKEVEERGEIQKSLEIELDRLYRLKQLQSQSVRVSTIRSLREKEQVKKSSERQSPPNSEMTAEDREESEFGDESIIQSPGSASSAIIIEK</sequence>
<dbReference type="AlphaFoldDB" id="A0AAW2BNC6"/>
<dbReference type="EMBL" id="JAZDWU010000011">
    <property type="protein sequence ID" value="KAK9986314.1"/>
    <property type="molecule type" value="Genomic_DNA"/>
</dbReference>
<feature type="region of interest" description="Disordered" evidence="1">
    <location>
        <begin position="158"/>
        <end position="210"/>
    </location>
</feature>
<feature type="compositionally biased region" description="Basic and acidic residues" evidence="1">
    <location>
        <begin position="159"/>
        <end position="171"/>
    </location>
</feature>
<protein>
    <recommendedName>
        <fullName evidence="4">High mobility group B protein 6</fullName>
    </recommendedName>
</protein>
<name>A0AAW2BNC6_9ROSI</name>
<dbReference type="PANTHER" id="PTHR36790:SF1">
    <property type="entry name" value="MYELIN TRANSCRIPTION FACTOR"/>
    <property type="match status" value="1"/>
</dbReference>
<feature type="compositionally biased region" description="Polar residues" evidence="1">
    <location>
        <begin position="195"/>
        <end position="204"/>
    </location>
</feature>
<reference evidence="2 3" key="1">
    <citation type="submission" date="2024-01" db="EMBL/GenBank/DDBJ databases">
        <title>A telomere-to-telomere, gap-free genome of sweet tea (Lithocarpus litseifolius).</title>
        <authorList>
            <person name="Zhou J."/>
        </authorList>
    </citation>
    <scope>NUCLEOTIDE SEQUENCE [LARGE SCALE GENOMIC DNA]</scope>
    <source>
        <strain evidence="2">Zhou-2022a</strain>
        <tissue evidence="2">Leaf</tissue>
    </source>
</reference>